<feature type="compositionally biased region" description="Basic and acidic residues" evidence="7">
    <location>
        <begin position="102"/>
        <end position="127"/>
    </location>
</feature>
<dbReference type="SMART" id="SM00369">
    <property type="entry name" value="LRR_TYP"/>
    <property type="match status" value="3"/>
</dbReference>
<dbReference type="Pfam" id="PF00746">
    <property type="entry name" value="Gram_pos_anchor"/>
    <property type="match status" value="1"/>
</dbReference>
<keyword evidence="1" id="KW-0134">Cell wall</keyword>
<protein>
    <recommendedName>
        <fullName evidence="9">Gram-positive cocci surface proteins LPxTG domain-containing protein</fullName>
    </recommendedName>
</protein>
<keyword evidence="3" id="KW-0433">Leucine-rich repeat</keyword>
<evidence type="ECO:0000256" key="8">
    <source>
        <dbReference type="SAM" id="Phobius"/>
    </source>
</evidence>
<evidence type="ECO:0000313" key="11">
    <source>
        <dbReference type="Proteomes" id="UP000051906"/>
    </source>
</evidence>
<accession>A0A0R2LSC0</accession>
<evidence type="ECO:0000256" key="3">
    <source>
        <dbReference type="ARBA" id="ARBA00022614"/>
    </source>
</evidence>
<evidence type="ECO:0000259" key="9">
    <source>
        <dbReference type="PROSITE" id="PS50847"/>
    </source>
</evidence>
<evidence type="ECO:0000256" key="1">
    <source>
        <dbReference type="ARBA" id="ARBA00022512"/>
    </source>
</evidence>
<evidence type="ECO:0000256" key="7">
    <source>
        <dbReference type="SAM" id="MobiDB-lite"/>
    </source>
</evidence>
<keyword evidence="8" id="KW-1133">Transmembrane helix</keyword>
<evidence type="ECO:0000313" key="10">
    <source>
        <dbReference type="EMBL" id="KRO04119.1"/>
    </source>
</evidence>
<dbReference type="STRING" id="616990.IV54_GL001638"/>
<feature type="compositionally biased region" description="Polar residues" evidence="7">
    <location>
        <begin position="130"/>
        <end position="156"/>
    </location>
</feature>
<sequence length="865" mass="92281">MSLTTGDLKMKMDQKLTRKQHQNRWLLTSAVALTLGTMGLATTEVAHADTASGANDTTGKTVTGQEQQPQVPLKKPATDTKSEQGPVAPSVPETPAPTSDSDTTKDETIPKDQENKDPEDPAKKDVETPADTTNASNTGKQQPENTLTTPKRSSMLRSMPTPKVATPTVDDLIPDKNLQQVVLYAIQQTHPEITDVSQINTDLLGELTKIDLWNDKANKQQNDQDFYNAVINVKSLEGLQYAKSLTTLAIVPDSAASKKWGKSGQHGELSDISALAGLTQLTSLNLSGNQISDSDTAALSGLTGLTTLNLSNNDITNIDFVSNLTALQTINFSQTQTDSPYKITSLKPLAKLVNLSSVSFSNNNISDLSPLRNITATPRNMSFGGNHIYDITPVLGLDWKPFIGTDPYYMISAGNQTWTTDQVALNPATSELSTWSFAYDNLYDFNEFMQGDPQSTGVEGMIGAGNWSTWSQLTTNADGTGRVKLIWDLSRHNDLTTPAAPNGLTFGGSIVVPYTLDASVGAVTVAFQLDGGVKIAPFTILSGKTGSTLDVLNDASVQKAIADLEDRGFTYEKPAKYNQALTATTESSTVTYDSDAQNITLLFNPLQKIYLVDEDGNAIGDKIVKESGKKDTAWSVDLPKVDGYDFDRVEGNGTLTDQTLSGTIQDVNSDIYVYYKANGKPVTPPVTPVDPGQPVTDGTVTVHYQTVAGKQLAPDDTLTGTVGQAYTTVPKSLDGYKLATTPANASGVYTAASQDVIYTYQAVENGGKPAVVTPNKPSKPTTPAKKGSQAAKVTTNKPAKKTAVKGSGAKATQLATKGQAAAKLAPAKATTLPQTSDQQTSSWWGLALLAVIGSLFGFKRAKRQD</sequence>
<dbReference type="EMBL" id="JQCA01000043">
    <property type="protein sequence ID" value="KRO04119.1"/>
    <property type="molecule type" value="Genomic_DNA"/>
</dbReference>
<dbReference type="PANTHER" id="PTHR24366">
    <property type="entry name" value="IG(IMMUNOGLOBULIN) AND LRR(LEUCINE RICH REPEAT) DOMAINS"/>
    <property type="match status" value="1"/>
</dbReference>
<keyword evidence="5" id="KW-0677">Repeat</keyword>
<dbReference type="Pfam" id="PF06458">
    <property type="entry name" value="MucBP"/>
    <property type="match status" value="3"/>
</dbReference>
<dbReference type="PROSITE" id="PS51450">
    <property type="entry name" value="LRR"/>
    <property type="match status" value="3"/>
</dbReference>
<feature type="region of interest" description="Disordered" evidence="7">
    <location>
        <begin position="1"/>
        <end position="20"/>
    </location>
</feature>
<dbReference type="InterPro" id="IPR003591">
    <property type="entry name" value="Leu-rich_rpt_typical-subtyp"/>
</dbReference>
<dbReference type="PROSITE" id="PS50847">
    <property type="entry name" value="GRAM_POS_ANCHORING"/>
    <property type="match status" value="1"/>
</dbReference>
<dbReference type="InterPro" id="IPR001611">
    <property type="entry name" value="Leu-rich_rpt"/>
</dbReference>
<proteinExistence type="predicted"/>
<dbReference type="Proteomes" id="UP000051906">
    <property type="component" value="Unassembled WGS sequence"/>
</dbReference>
<feature type="region of interest" description="Disordered" evidence="7">
    <location>
        <begin position="769"/>
        <end position="812"/>
    </location>
</feature>
<dbReference type="Gene3D" id="3.10.20.320">
    <property type="entry name" value="Putative peptidoglycan bound protein (lpxtg motif)"/>
    <property type="match status" value="3"/>
</dbReference>
<name>A0A0R2LSC0_9LACO</name>
<feature type="transmembrane region" description="Helical" evidence="8">
    <location>
        <begin position="841"/>
        <end position="858"/>
    </location>
</feature>
<gene>
    <name evidence="10" type="ORF">IV54_GL001638</name>
</gene>
<dbReference type="InterPro" id="IPR019931">
    <property type="entry name" value="LPXTG_anchor"/>
</dbReference>
<dbReference type="SUPFAM" id="SSF52058">
    <property type="entry name" value="L domain-like"/>
    <property type="match status" value="1"/>
</dbReference>
<comment type="caution">
    <text evidence="10">The sequence shown here is derived from an EMBL/GenBank/DDBJ whole genome shotgun (WGS) entry which is preliminary data.</text>
</comment>
<dbReference type="Pfam" id="PF13855">
    <property type="entry name" value="LRR_8"/>
    <property type="match status" value="1"/>
</dbReference>
<feature type="region of interest" description="Disordered" evidence="7">
    <location>
        <begin position="51"/>
        <end position="164"/>
    </location>
</feature>
<feature type="domain" description="Gram-positive cocci surface proteins LPxTG" evidence="9">
    <location>
        <begin position="832"/>
        <end position="865"/>
    </location>
</feature>
<keyword evidence="8" id="KW-0812">Transmembrane</keyword>
<dbReference type="InterPro" id="IPR009459">
    <property type="entry name" value="MucBP_dom"/>
</dbReference>
<keyword evidence="6" id="KW-0572">Peptidoglycan-anchor</keyword>
<keyword evidence="2" id="KW-0964">Secreted</keyword>
<dbReference type="Gene3D" id="3.80.10.10">
    <property type="entry name" value="Ribonuclease Inhibitor"/>
    <property type="match status" value="1"/>
</dbReference>
<keyword evidence="4" id="KW-0732">Signal</keyword>
<keyword evidence="11" id="KW-1185">Reference proteome</keyword>
<organism evidence="10 11">
    <name type="scientific">Levilactobacillus paucivorans</name>
    <dbReference type="NCBI Taxonomy" id="616990"/>
    <lineage>
        <taxon>Bacteria</taxon>
        <taxon>Bacillati</taxon>
        <taxon>Bacillota</taxon>
        <taxon>Bacilli</taxon>
        <taxon>Lactobacillales</taxon>
        <taxon>Lactobacillaceae</taxon>
        <taxon>Levilactobacillus</taxon>
    </lineage>
</organism>
<dbReference type="PATRIC" id="fig|616990.3.peg.1732"/>
<evidence type="ECO:0000256" key="6">
    <source>
        <dbReference type="ARBA" id="ARBA00023088"/>
    </source>
</evidence>
<reference evidence="10 11" key="1">
    <citation type="journal article" date="2015" name="Genome Announc.">
        <title>Expanding the biotechnology potential of lactobacilli through comparative genomics of 213 strains and associated genera.</title>
        <authorList>
            <person name="Sun Z."/>
            <person name="Harris H.M."/>
            <person name="McCann A."/>
            <person name="Guo C."/>
            <person name="Argimon S."/>
            <person name="Zhang W."/>
            <person name="Yang X."/>
            <person name="Jeffery I.B."/>
            <person name="Cooney J.C."/>
            <person name="Kagawa T.F."/>
            <person name="Liu W."/>
            <person name="Song Y."/>
            <person name="Salvetti E."/>
            <person name="Wrobel A."/>
            <person name="Rasinkangas P."/>
            <person name="Parkhill J."/>
            <person name="Rea M.C."/>
            <person name="O'Sullivan O."/>
            <person name="Ritari J."/>
            <person name="Douillard F.P."/>
            <person name="Paul Ross R."/>
            <person name="Yang R."/>
            <person name="Briner A.E."/>
            <person name="Felis G.E."/>
            <person name="de Vos W.M."/>
            <person name="Barrangou R."/>
            <person name="Klaenhammer T.R."/>
            <person name="Caufield P.W."/>
            <person name="Cui Y."/>
            <person name="Zhang H."/>
            <person name="O'Toole P.W."/>
        </authorList>
    </citation>
    <scope>NUCLEOTIDE SEQUENCE [LARGE SCALE GENOMIC DNA]</scope>
    <source>
        <strain evidence="10 11">DSM 22467</strain>
    </source>
</reference>
<dbReference type="AlphaFoldDB" id="A0A0R2LSC0"/>
<evidence type="ECO:0000256" key="2">
    <source>
        <dbReference type="ARBA" id="ARBA00022525"/>
    </source>
</evidence>
<dbReference type="InterPro" id="IPR032675">
    <property type="entry name" value="LRR_dom_sf"/>
</dbReference>
<keyword evidence="8" id="KW-0472">Membrane</keyword>
<evidence type="ECO:0000256" key="4">
    <source>
        <dbReference type="ARBA" id="ARBA00022729"/>
    </source>
</evidence>
<evidence type="ECO:0000256" key="5">
    <source>
        <dbReference type="ARBA" id="ARBA00022737"/>
    </source>
</evidence>
<feature type="compositionally biased region" description="Polar residues" evidence="7">
    <location>
        <begin position="52"/>
        <end position="70"/>
    </location>
</feature>